<dbReference type="EMBL" id="HBUE01278973">
    <property type="protein sequence ID" value="CAG6568020.1"/>
    <property type="molecule type" value="Transcribed_RNA"/>
</dbReference>
<name>A0A8D8JC97_CULPI</name>
<dbReference type="EMBL" id="HBUE01173505">
    <property type="protein sequence ID" value="CAG6516526.1"/>
    <property type="molecule type" value="Transcribed_RNA"/>
</dbReference>
<reference evidence="1" key="1">
    <citation type="submission" date="2021-05" db="EMBL/GenBank/DDBJ databases">
        <authorList>
            <person name="Alioto T."/>
            <person name="Alioto T."/>
            <person name="Gomez Garrido J."/>
        </authorList>
    </citation>
    <scope>NUCLEOTIDE SEQUENCE</scope>
</reference>
<proteinExistence type="predicted"/>
<organism evidence="1">
    <name type="scientific">Culex pipiens</name>
    <name type="common">House mosquito</name>
    <dbReference type="NCBI Taxonomy" id="7175"/>
    <lineage>
        <taxon>Eukaryota</taxon>
        <taxon>Metazoa</taxon>
        <taxon>Ecdysozoa</taxon>
        <taxon>Arthropoda</taxon>
        <taxon>Hexapoda</taxon>
        <taxon>Insecta</taxon>
        <taxon>Pterygota</taxon>
        <taxon>Neoptera</taxon>
        <taxon>Endopterygota</taxon>
        <taxon>Diptera</taxon>
        <taxon>Nematocera</taxon>
        <taxon>Culicoidea</taxon>
        <taxon>Culicidae</taxon>
        <taxon>Culicinae</taxon>
        <taxon>Culicini</taxon>
        <taxon>Culex</taxon>
        <taxon>Culex</taxon>
    </lineage>
</organism>
<protein>
    <submittedName>
        <fullName evidence="1">(northern house mosquito) hypothetical protein</fullName>
    </submittedName>
</protein>
<evidence type="ECO:0000313" key="1">
    <source>
        <dbReference type="EMBL" id="CAG6568023.1"/>
    </source>
</evidence>
<accession>A0A8D8JC97</accession>
<dbReference type="EMBL" id="HBUE01278974">
    <property type="protein sequence ID" value="CAG6568023.1"/>
    <property type="molecule type" value="Transcribed_RNA"/>
</dbReference>
<dbReference type="AlphaFoldDB" id="A0A8D8JC97"/>
<dbReference type="EMBL" id="HBUE01173503">
    <property type="protein sequence ID" value="CAG6516521.1"/>
    <property type="molecule type" value="Transcribed_RNA"/>
</dbReference>
<dbReference type="EMBL" id="HBUE01173504">
    <property type="protein sequence ID" value="CAG6516524.1"/>
    <property type="molecule type" value="Transcribed_RNA"/>
</dbReference>
<dbReference type="EMBL" id="HBUE01278975">
    <property type="protein sequence ID" value="CAG6568025.1"/>
    <property type="molecule type" value="Transcribed_RNA"/>
</dbReference>
<sequence>MFRISLSLRDCCCSGLPPLCCCCPAAVAGTTARLRSASSSISITSLYGRESIAATGFNKDCCGGLPINWLMGFTEIAGFGGDVSFGVAAAGTIASRSRLVSSSNSSF</sequence>